<organism evidence="8 9">
    <name type="scientific">Fistulifera solaris</name>
    <name type="common">Oleaginous diatom</name>
    <dbReference type="NCBI Taxonomy" id="1519565"/>
    <lineage>
        <taxon>Eukaryota</taxon>
        <taxon>Sar</taxon>
        <taxon>Stramenopiles</taxon>
        <taxon>Ochrophyta</taxon>
        <taxon>Bacillariophyta</taxon>
        <taxon>Bacillariophyceae</taxon>
        <taxon>Bacillariophycidae</taxon>
        <taxon>Naviculales</taxon>
        <taxon>Naviculaceae</taxon>
        <taxon>Fistulifera</taxon>
    </lineage>
</organism>
<comment type="similarity">
    <text evidence="2">Belongs to the multi antimicrobial extrusion (MATE) (TC 2.A.66.1) family.</text>
</comment>
<reference evidence="8 9" key="1">
    <citation type="journal article" date="2015" name="Plant Cell">
        <title>Oil accumulation by the oleaginous diatom Fistulifera solaris as revealed by the genome and transcriptome.</title>
        <authorList>
            <person name="Tanaka T."/>
            <person name="Maeda Y."/>
            <person name="Veluchamy A."/>
            <person name="Tanaka M."/>
            <person name="Abida H."/>
            <person name="Marechal E."/>
            <person name="Bowler C."/>
            <person name="Muto M."/>
            <person name="Sunaga Y."/>
            <person name="Tanaka M."/>
            <person name="Yoshino T."/>
            <person name="Taniguchi T."/>
            <person name="Fukuda Y."/>
            <person name="Nemoto M."/>
            <person name="Matsumoto M."/>
            <person name="Wong P.S."/>
            <person name="Aburatani S."/>
            <person name="Fujibuchi W."/>
        </authorList>
    </citation>
    <scope>NUCLEOTIDE SEQUENCE [LARGE SCALE GENOMIC DNA]</scope>
    <source>
        <strain evidence="8 9">JPCC DA0580</strain>
    </source>
</reference>
<evidence type="ECO:0000256" key="4">
    <source>
        <dbReference type="ARBA" id="ARBA00022989"/>
    </source>
</evidence>
<dbReference type="AlphaFoldDB" id="A0A1Z5KGY2"/>
<evidence type="ECO:0000313" key="9">
    <source>
        <dbReference type="Proteomes" id="UP000198406"/>
    </source>
</evidence>
<feature type="transmembrane region" description="Helical" evidence="6">
    <location>
        <begin position="200"/>
        <end position="219"/>
    </location>
</feature>
<dbReference type="InterPro" id="IPR044644">
    <property type="entry name" value="DinF-like"/>
</dbReference>
<feature type="transmembrane region" description="Helical" evidence="6">
    <location>
        <begin position="469"/>
        <end position="490"/>
    </location>
</feature>
<evidence type="ECO:0000313" key="8">
    <source>
        <dbReference type="EMBL" id="GAX25563.1"/>
    </source>
</evidence>
<evidence type="ECO:0000256" key="2">
    <source>
        <dbReference type="ARBA" id="ARBA00010199"/>
    </source>
</evidence>
<evidence type="ECO:0000256" key="5">
    <source>
        <dbReference type="ARBA" id="ARBA00023136"/>
    </source>
</evidence>
<dbReference type="Proteomes" id="UP000198406">
    <property type="component" value="Unassembled WGS sequence"/>
</dbReference>
<feature type="transmembrane region" description="Helical" evidence="6">
    <location>
        <begin position="408"/>
        <end position="432"/>
    </location>
</feature>
<evidence type="ECO:0008006" key="10">
    <source>
        <dbReference type="Google" id="ProtNLM"/>
    </source>
</evidence>
<dbReference type="InterPro" id="IPR002528">
    <property type="entry name" value="MATE_fam"/>
</dbReference>
<evidence type="ECO:0000256" key="6">
    <source>
        <dbReference type="SAM" id="Phobius"/>
    </source>
</evidence>
<feature type="transmembrane region" description="Helical" evidence="6">
    <location>
        <begin position="257"/>
        <end position="278"/>
    </location>
</feature>
<dbReference type="OrthoDB" id="423427at2759"/>
<feature type="transmembrane region" description="Helical" evidence="6">
    <location>
        <begin position="377"/>
        <end position="396"/>
    </location>
</feature>
<name>A0A1Z5KGY2_FISSO</name>
<keyword evidence="4 6" id="KW-1133">Transmembrane helix</keyword>
<dbReference type="GO" id="GO:0042910">
    <property type="term" value="F:xenobiotic transmembrane transporter activity"/>
    <property type="evidence" value="ECO:0007669"/>
    <property type="project" value="InterPro"/>
</dbReference>
<feature type="transmembrane region" description="Helical" evidence="6">
    <location>
        <begin position="162"/>
        <end position="180"/>
    </location>
</feature>
<evidence type="ECO:0000256" key="7">
    <source>
        <dbReference type="SAM" id="SignalP"/>
    </source>
</evidence>
<dbReference type="EMBL" id="BDSP01000228">
    <property type="protein sequence ID" value="GAX25563.1"/>
    <property type="molecule type" value="Genomic_DNA"/>
</dbReference>
<dbReference type="GO" id="GO:0015297">
    <property type="term" value="F:antiporter activity"/>
    <property type="evidence" value="ECO:0007669"/>
    <property type="project" value="InterPro"/>
</dbReference>
<protein>
    <recommendedName>
        <fullName evidence="10">Multidrug resistance protein, MATE family</fullName>
    </recommendedName>
</protein>
<keyword evidence="7" id="KW-0732">Signal</keyword>
<keyword evidence="5 6" id="KW-0472">Membrane</keyword>
<comment type="subcellular location">
    <subcellularLocation>
        <location evidence="1">Membrane</location>
        <topology evidence="1">Multi-pass membrane protein</topology>
    </subcellularLocation>
</comment>
<sequence>MKALTLAVLFAATRTSNAFTSRMVRFSGTSNTPITYSRIFVPLHAVPHNASLGVNEKSLILSEEDTIYNATSTSQSYNLSARSVFQFVTPTLALWMAPPIMSLIDTAVVGQCCGATQLAALAPACTLIDSSAYLCMFVATACTNLVASATEDESVQQTVETALVLAGVLGVFLCSMVWTAGTPLLWSIAGQASASVIPSALRYSLIRALAQPFVLWASVSRATLLARHDTASPLWSVILAFWLNLIGTVTLVKYAGWGIAGAAVATATADVAAALFLIQRVRRDLHVRFSSFNSTLLNEFLKYSLPIFATILGKSVVYNGVSLSVGRLGATALAAHQVLLRNFFFWTPVGDSVGMTSQVFLPRILQQRNKTKGARRFLFQTGVVAGLVAATLAGLLPSQGSAIFTNTAAVASALRATAPILAFSVSMHAIALTCEGMLLAQRDLRFLSTSYLVTTLVTILWLTSPLRPASLAGVWWILALFQGGRAVQFASRTWWIARRKNLQNEVVQS</sequence>
<dbReference type="Pfam" id="PF01554">
    <property type="entry name" value="MatE"/>
    <property type="match status" value="1"/>
</dbReference>
<comment type="caution">
    <text evidence="8">The sequence shown here is derived from an EMBL/GenBank/DDBJ whole genome shotgun (WGS) entry which is preliminary data.</text>
</comment>
<feature type="transmembrane region" description="Helical" evidence="6">
    <location>
        <begin position="231"/>
        <end position="251"/>
    </location>
</feature>
<feature type="signal peptide" evidence="7">
    <location>
        <begin position="1"/>
        <end position="18"/>
    </location>
</feature>
<dbReference type="InParanoid" id="A0A1Z5KGY2"/>
<gene>
    <name evidence="8" type="ORF">FisN_28Hh032</name>
</gene>
<dbReference type="PANTHER" id="PTHR42893">
    <property type="entry name" value="PROTEIN DETOXIFICATION 44, CHLOROPLASTIC-RELATED"/>
    <property type="match status" value="1"/>
</dbReference>
<feature type="chain" id="PRO_5012599843" description="Multidrug resistance protein, MATE family" evidence="7">
    <location>
        <begin position="19"/>
        <end position="509"/>
    </location>
</feature>
<dbReference type="GO" id="GO:0016020">
    <property type="term" value="C:membrane"/>
    <property type="evidence" value="ECO:0007669"/>
    <property type="project" value="UniProtKB-SubCell"/>
</dbReference>
<evidence type="ECO:0000256" key="1">
    <source>
        <dbReference type="ARBA" id="ARBA00004141"/>
    </source>
</evidence>
<feature type="transmembrane region" description="Helical" evidence="6">
    <location>
        <begin position="444"/>
        <end position="463"/>
    </location>
</feature>
<keyword evidence="3 6" id="KW-0812">Transmembrane</keyword>
<evidence type="ECO:0000256" key="3">
    <source>
        <dbReference type="ARBA" id="ARBA00022692"/>
    </source>
</evidence>
<dbReference type="PANTHER" id="PTHR42893:SF9">
    <property type="entry name" value="PROTEIN DETOXIFICATION 46, CHLOROPLASTIC"/>
    <property type="match status" value="1"/>
</dbReference>
<accession>A0A1Z5KGY2</accession>
<proteinExistence type="inferred from homology"/>
<keyword evidence="9" id="KW-1185">Reference proteome</keyword>